<keyword evidence="1" id="KW-0067">ATP-binding</keyword>
<dbReference type="PANTHER" id="PTHR24416:SF583">
    <property type="entry name" value="RECEPTOR PROTEIN-TYROSINE KINASE"/>
    <property type="match status" value="1"/>
</dbReference>
<evidence type="ECO:0000313" key="4">
    <source>
        <dbReference type="EMBL" id="CAH1261906.1"/>
    </source>
</evidence>
<dbReference type="InterPro" id="IPR020635">
    <property type="entry name" value="Tyr_kinase_cat_dom"/>
</dbReference>
<feature type="domain" description="Protein kinase" evidence="3">
    <location>
        <begin position="1"/>
        <end position="193"/>
    </location>
</feature>
<keyword evidence="1" id="KW-0547">Nucleotide-binding</keyword>
<dbReference type="SMART" id="SM00219">
    <property type="entry name" value="TyrKc"/>
    <property type="match status" value="1"/>
</dbReference>
<dbReference type="Gene3D" id="1.10.510.10">
    <property type="entry name" value="Transferase(Phosphotransferase) domain 1"/>
    <property type="match status" value="1"/>
</dbReference>
<dbReference type="GO" id="GO:0005886">
    <property type="term" value="C:plasma membrane"/>
    <property type="evidence" value="ECO:0007669"/>
    <property type="project" value="TreeGrafter"/>
</dbReference>
<dbReference type="InterPro" id="IPR050122">
    <property type="entry name" value="RTK"/>
</dbReference>
<dbReference type="GO" id="GO:0005524">
    <property type="term" value="F:ATP binding"/>
    <property type="evidence" value="ECO:0007669"/>
    <property type="project" value="UniProtKB-KW"/>
</dbReference>
<dbReference type="OrthoDB" id="3256376at2759"/>
<dbReference type="EMBL" id="OV696689">
    <property type="protein sequence ID" value="CAH1261906.1"/>
    <property type="molecule type" value="Genomic_DNA"/>
</dbReference>
<name>A0A8J9ZQX4_BRALA</name>
<dbReference type="PROSITE" id="PS50011">
    <property type="entry name" value="PROTEIN_KINASE_DOM"/>
    <property type="match status" value="1"/>
</dbReference>
<gene>
    <name evidence="4" type="primary">RET</name>
    <name evidence="4" type="ORF">BLAG_LOCUS17196</name>
</gene>
<dbReference type="FunFam" id="1.10.510.10:FF:000462">
    <property type="entry name" value="Receptor tyrosine kinase"/>
    <property type="match status" value="1"/>
</dbReference>
<dbReference type="CDD" id="cd00192">
    <property type="entry name" value="PTKc"/>
    <property type="match status" value="1"/>
</dbReference>
<dbReference type="InterPro" id="IPR011009">
    <property type="entry name" value="Kinase-like_dom_sf"/>
</dbReference>
<reference evidence="4" key="1">
    <citation type="submission" date="2022-01" db="EMBL/GenBank/DDBJ databases">
        <authorList>
            <person name="Braso-Vives M."/>
        </authorList>
    </citation>
    <scope>NUCLEOTIDE SEQUENCE</scope>
</reference>
<dbReference type="SUPFAM" id="SSF56112">
    <property type="entry name" value="Protein kinase-like (PK-like)"/>
    <property type="match status" value="1"/>
</dbReference>
<dbReference type="InterPro" id="IPR008266">
    <property type="entry name" value="Tyr_kinase_AS"/>
</dbReference>
<dbReference type="Proteomes" id="UP000838412">
    <property type="component" value="Chromosome 4"/>
</dbReference>
<dbReference type="PRINTS" id="PR00109">
    <property type="entry name" value="TYRKINASE"/>
</dbReference>
<dbReference type="GO" id="GO:0004714">
    <property type="term" value="F:transmembrane receptor protein tyrosine kinase activity"/>
    <property type="evidence" value="ECO:0007669"/>
    <property type="project" value="TreeGrafter"/>
</dbReference>
<accession>A0A8J9ZQX4</accession>
<dbReference type="InterPro" id="IPR000719">
    <property type="entry name" value="Prot_kinase_dom"/>
</dbReference>
<proteinExistence type="predicted"/>
<feature type="compositionally biased region" description="Low complexity" evidence="2">
    <location>
        <begin position="241"/>
        <end position="256"/>
    </location>
</feature>
<evidence type="ECO:0000313" key="5">
    <source>
        <dbReference type="Proteomes" id="UP000838412"/>
    </source>
</evidence>
<organism evidence="4 5">
    <name type="scientific">Branchiostoma lanceolatum</name>
    <name type="common">Common lancelet</name>
    <name type="synonym">Amphioxus lanceolatum</name>
    <dbReference type="NCBI Taxonomy" id="7740"/>
    <lineage>
        <taxon>Eukaryota</taxon>
        <taxon>Metazoa</taxon>
        <taxon>Chordata</taxon>
        <taxon>Cephalochordata</taxon>
        <taxon>Leptocardii</taxon>
        <taxon>Amphioxiformes</taxon>
        <taxon>Branchiostomatidae</taxon>
        <taxon>Branchiostoma</taxon>
    </lineage>
</organism>
<dbReference type="Pfam" id="PF07714">
    <property type="entry name" value="PK_Tyr_Ser-Thr"/>
    <property type="match status" value="1"/>
</dbReference>
<dbReference type="PROSITE" id="PS00109">
    <property type="entry name" value="PROTEIN_KINASE_TYR"/>
    <property type="match status" value="1"/>
</dbReference>
<evidence type="ECO:0000259" key="3">
    <source>
        <dbReference type="PROSITE" id="PS50011"/>
    </source>
</evidence>
<feature type="region of interest" description="Disordered" evidence="2">
    <location>
        <begin position="241"/>
        <end position="299"/>
    </location>
</feature>
<dbReference type="InterPro" id="IPR001245">
    <property type="entry name" value="Ser-Thr/Tyr_kinase_cat_dom"/>
</dbReference>
<dbReference type="GO" id="GO:0007169">
    <property type="term" value="P:cell surface receptor protein tyrosine kinase signaling pathway"/>
    <property type="evidence" value="ECO:0007669"/>
    <property type="project" value="TreeGrafter"/>
</dbReference>
<sequence>MACVSAIIQVYAGRGDELEEASLTQMNLLSFARQIAVGMEFLWQKGFVHRDLAARNVLVGDEGVVKIGDFGLTRYIYTDKIYVSKRGGKLPIKWMSPEAIFDQTFTTQSDIWSFGVVLWELATLGGCPYPGIQNRDMLALLQRGYRMDQPENCPEEMYQLMLTCWQDRPEERPSFTDVRNFLEDLMEKDTPYLDLRVDQSKDYYKAVDSGEDNSGEDNSAGVVESCPSFLIESSSAGLCSSGQSSTLPSSLGSLSQWPATVPSEWTPPKGMTLPRTSKESLSVKPLSHPFLTDRQTSDV</sequence>
<keyword evidence="5" id="KW-1185">Reference proteome</keyword>
<dbReference type="PANTHER" id="PTHR24416">
    <property type="entry name" value="TYROSINE-PROTEIN KINASE RECEPTOR"/>
    <property type="match status" value="1"/>
</dbReference>
<evidence type="ECO:0000256" key="1">
    <source>
        <dbReference type="ARBA" id="ARBA00022840"/>
    </source>
</evidence>
<dbReference type="AlphaFoldDB" id="A0A8J9ZQX4"/>
<protein>
    <submittedName>
        <fullName evidence="4">RET protein</fullName>
    </submittedName>
</protein>
<dbReference type="GO" id="GO:0043235">
    <property type="term" value="C:receptor complex"/>
    <property type="evidence" value="ECO:0007669"/>
    <property type="project" value="TreeGrafter"/>
</dbReference>
<evidence type="ECO:0000256" key="2">
    <source>
        <dbReference type="SAM" id="MobiDB-lite"/>
    </source>
</evidence>